<feature type="region of interest" description="Disordered" evidence="4">
    <location>
        <begin position="130"/>
        <end position="223"/>
    </location>
</feature>
<keyword evidence="3" id="KW-0175">Coiled coil</keyword>
<keyword evidence="2" id="KW-0539">Nucleus</keyword>
<dbReference type="InterPro" id="IPR019331">
    <property type="entry name" value="FAM192A/Fyv6_N"/>
</dbReference>
<name>A0A8K0DBM9_IGNLU</name>
<dbReference type="Proteomes" id="UP000801492">
    <property type="component" value="Unassembled WGS sequence"/>
</dbReference>
<dbReference type="OrthoDB" id="75807at2759"/>
<comment type="subcellular location">
    <subcellularLocation>
        <location evidence="1">Nucleus</location>
    </subcellularLocation>
</comment>
<feature type="region of interest" description="Disordered" evidence="4">
    <location>
        <begin position="1"/>
        <end position="44"/>
    </location>
</feature>
<gene>
    <name evidence="6" type="ORF">ILUMI_03074</name>
</gene>
<protein>
    <recommendedName>
        <fullName evidence="5">FAM192A/Fyv6 N-terminal domain-containing protein</fullName>
    </recommendedName>
</protein>
<dbReference type="PANTHER" id="PTHR13495">
    <property type="entry name" value="NEFA-INTERACTING NUCLEAR PROTEIN NIP30"/>
    <property type="match status" value="1"/>
</dbReference>
<evidence type="ECO:0000256" key="4">
    <source>
        <dbReference type="SAM" id="MobiDB-lite"/>
    </source>
</evidence>
<feature type="domain" description="FAM192A/Fyv6 N-terminal" evidence="5">
    <location>
        <begin position="5"/>
        <end position="106"/>
    </location>
</feature>
<keyword evidence="7" id="KW-1185">Reference proteome</keyword>
<dbReference type="AlphaFoldDB" id="A0A8K0DBM9"/>
<sequence length="302" mass="34473">MSSGFITETEIAEARKKRQEDWERVRKADDPLEAPEQPYDPRSLYERLQEQKQRKELEYEEAHKLKNMIKGLDDDEIEFLDLVDRTKLAADRRKNLEEEKELNDYRNRVASLQEKSLDQKLQAEIGISKPKSFSSNRSSQTKLLKGVIVTKSDSKKRKASEDNENMENSDNKKLKSETATNGHASVGETGDSNIQVNDKIKTDETEPSVSTEEECSSSNNTDSINANKNAGLTCIAILPGLGYYEESSSDECSSSSDQDSSFQNCSQHDLLGRKIVKKDKETRKYSSHRRRMPKCKLYMGHF</sequence>
<accession>A0A8K0DBM9</accession>
<feature type="compositionally biased region" description="Basic and acidic residues" evidence="4">
    <location>
        <begin position="12"/>
        <end position="30"/>
    </location>
</feature>
<evidence type="ECO:0000256" key="3">
    <source>
        <dbReference type="SAM" id="Coils"/>
    </source>
</evidence>
<organism evidence="6 7">
    <name type="scientific">Ignelater luminosus</name>
    <name type="common">Cucubano</name>
    <name type="synonym">Pyrophorus luminosus</name>
    <dbReference type="NCBI Taxonomy" id="2038154"/>
    <lineage>
        <taxon>Eukaryota</taxon>
        <taxon>Metazoa</taxon>
        <taxon>Ecdysozoa</taxon>
        <taxon>Arthropoda</taxon>
        <taxon>Hexapoda</taxon>
        <taxon>Insecta</taxon>
        <taxon>Pterygota</taxon>
        <taxon>Neoptera</taxon>
        <taxon>Endopterygota</taxon>
        <taxon>Coleoptera</taxon>
        <taxon>Polyphaga</taxon>
        <taxon>Elateriformia</taxon>
        <taxon>Elateroidea</taxon>
        <taxon>Elateridae</taxon>
        <taxon>Agrypninae</taxon>
        <taxon>Pyrophorini</taxon>
        <taxon>Ignelater</taxon>
    </lineage>
</organism>
<feature type="compositionally biased region" description="Low complexity" evidence="4">
    <location>
        <begin position="130"/>
        <end position="139"/>
    </location>
</feature>
<dbReference type="InterPro" id="IPR039845">
    <property type="entry name" value="FAM192A"/>
</dbReference>
<comment type="caution">
    <text evidence="6">The sequence shown here is derived from an EMBL/GenBank/DDBJ whole genome shotgun (WGS) entry which is preliminary data.</text>
</comment>
<evidence type="ECO:0000313" key="7">
    <source>
        <dbReference type="Proteomes" id="UP000801492"/>
    </source>
</evidence>
<feature type="coiled-coil region" evidence="3">
    <location>
        <begin position="45"/>
        <end position="122"/>
    </location>
</feature>
<reference evidence="6" key="1">
    <citation type="submission" date="2019-08" db="EMBL/GenBank/DDBJ databases">
        <title>The genome of the North American firefly Photinus pyralis.</title>
        <authorList>
            <consortium name="Photinus pyralis genome working group"/>
            <person name="Fallon T.R."/>
            <person name="Sander Lower S.E."/>
            <person name="Weng J.-K."/>
        </authorList>
    </citation>
    <scope>NUCLEOTIDE SEQUENCE</scope>
    <source>
        <strain evidence="6">TRF0915ILg1</strain>
        <tissue evidence="6">Whole body</tissue>
    </source>
</reference>
<dbReference type="EMBL" id="VTPC01001109">
    <property type="protein sequence ID" value="KAF2903113.1"/>
    <property type="molecule type" value="Genomic_DNA"/>
</dbReference>
<dbReference type="PANTHER" id="PTHR13495:SF0">
    <property type="entry name" value="PSME3-INTERACTING PROTEIN"/>
    <property type="match status" value="1"/>
</dbReference>
<evidence type="ECO:0000313" key="6">
    <source>
        <dbReference type="EMBL" id="KAF2903113.1"/>
    </source>
</evidence>
<dbReference type="Pfam" id="PF10187">
    <property type="entry name" value="FAM192A_Fyv6_N"/>
    <property type="match status" value="1"/>
</dbReference>
<evidence type="ECO:0000256" key="2">
    <source>
        <dbReference type="ARBA" id="ARBA00023242"/>
    </source>
</evidence>
<dbReference type="GO" id="GO:0005634">
    <property type="term" value="C:nucleus"/>
    <property type="evidence" value="ECO:0007669"/>
    <property type="project" value="UniProtKB-SubCell"/>
</dbReference>
<proteinExistence type="predicted"/>
<evidence type="ECO:0000259" key="5">
    <source>
        <dbReference type="Pfam" id="PF10187"/>
    </source>
</evidence>
<evidence type="ECO:0000256" key="1">
    <source>
        <dbReference type="ARBA" id="ARBA00004123"/>
    </source>
</evidence>